<proteinExistence type="predicted"/>
<protein>
    <submittedName>
        <fullName evidence="1">Uncharacterized protein</fullName>
    </submittedName>
</protein>
<organism evidence="1 2">
    <name type="scientific">Sinorhizobium saheli</name>
    <dbReference type="NCBI Taxonomy" id="36856"/>
    <lineage>
        <taxon>Bacteria</taxon>
        <taxon>Pseudomonadati</taxon>
        <taxon>Pseudomonadota</taxon>
        <taxon>Alphaproteobacteria</taxon>
        <taxon>Hyphomicrobiales</taxon>
        <taxon>Rhizobiaceae</taxon>
        <taxon>Sinorhizobium/Ensifer group</taxon>
        <taxon>Sinorhizobium</taxon>
    </lineage>
</organism>
<gene>
    <name evidence="1" type="ORF">ATB98_15235</name>
</gene>
<comment type="caution">
    <text evidence="1">The sequence shown here is derived from an EMBL/GenBank/DDBJ whole genome shotgun (WGS) entry which is preliminary data.</text>
</comment>
<dbReference type="EMBL" id="LNQB01000031">
    <property type="protein sequence ID" value="OAP50451.1"/>
    <property type="molecule type" value="Genomic_DNA"/>
</dbReference>
<dbReference type="AlphaFoldDB" id="A0A178YT41"/>
<evidence type="ECO:0000313" key="1">
    <source>
        <dbReference type="EMBL" id="OAP50451.1"/>
    </source>
</evidence>
<keyword evidence="2" id="KW-1185">Reference proteome</keyword>
<reference evidence="1 2" key="1">
    <citation type="submission" date="2015-11" db="EMBL/GenBank/DDBJ databases">
        <title>Ensifer anhuiense sp. nov., an effective nitrogen fixation bacterium with Glycine soja.</title>
        <authorList>
            <person name="Yan H."/>
            <person name="Chen W."/>
        </authorList>
    </citation>
    <scope>NUCLEOTIDE SEQUENCE [LARGE SCALE GENOMIC DNA]</scope>
    <source>
        <strain evidence="1 2">LMG 7837</strain>
    </source>
</reference>
<accession>A0A178YT41</accession>
<dbReference type="SUPFAM" id="SSF53756">
    <property type="entry name" value="UDP-Glycosyltransferase/glycogen phosphorylase"/>
    <property type="match status" value="1"/>
</dbReference>
<evidence type="ECO:0000313" key="2">
    <source>
        <dbReference type="Proteomes" id="UP000078507"/>
    </source>
</evidence>
<name>A0A178YT41_SINSA</name>
<dbReference type="Proteomes" id="UP000078507">
    <property type="component" value="Unassembled WGS sequence"/>
</dbReference>
<sequence>MQDFDEAITVYDCVPVGQPIRRKAASHQARCLLELGRINEAETVLDAAGVRFGGAIPHDAVLLPLLYLKQEIGKAHLTYRYRATSQAIQEYFGTGLEPTAICIASGAYREKNVLLISEGGPGDEIRFAATYGRLASLFRSLSVTCDPRLVSLMERSFPEITFVPVRRHRNEILPASLHDRARVNDRRLISFINDRVIDAAANADLICSMLDTLGETRVARSDFRAGSRITPSAELKGIWRYKTAAESGSRMKVGLAWRSMLQSNSRNRHYLRVQELEALGEIQDVDFWVLQPNATDEELKTLSSFIRICVPSGLDLVDDFESQAALISNLDVVVSPLTTTAELAGMLGATTIILSRTHLTTWRANPDESDVWYESGRVVTGTPVWDVDTLVEKVASQIEAMRGSRMDPTRLSG</sequence>
<dbReference type="STRING" id="36856.ATB98_15235"/>